<dbReference type="AlphaFoldDB" id="A0A7M7JLM0"/>
<evidence type="ECO:0000313" key="1">
    <source>
        <dbReference type="EnsemblMetazoa" id="XP_022654060"/>
    </source>
</evidence>
<dbReference type="InParanoid" id="A0A7M7JLM0"/>
<protein>
    <submittedName>
        <fullName evidence="1">Uncharacterized protein</fullName>
    </submittedName>
</protein>
<dbReference type="Proteomes" id="UP000594260">
    <property type="component" value="Unplaced"/>
</dbReference>
<proteinExistence type="predicted"/>
<sequence>MTDIGNPEFTLEFNSSFRESEIKALAKIVNTFTASTFAEISEKVLSHLSKVSGNVQWIVFCGNNFNSWIVNLNYDIALSAKFRGCSLLIIKGPYLSGKVLPPVEDAVSRTLITKRIVNPLTKVHLAGMRRVVADYFAPRFSRVADTVTKYFKETFGPYLRFIVIAGRNLKVAMTGDVQSTRALIYCCEVDDVGLLVIRVAETVTEEN</sequence>
<organism evidence="1 2">
    <name type="scientific">Varroa destructor</name>
    <name type="common">Honeybee mite</name>
    <dbReference type="NCBI Taxonomy" id="109461"/>
    <lineage>
        <taxon>Eukaryota</taxon>
        <taxon>Metazoa</taxon>
        <taxon>Ecdysozoa</taxon>
        <taxon>Arthropoda</taxon>
        <taxon>Chelicerata</taxon>
        <taxon>Arachnida</taxon>
        <taxon>Acari</taxon>
        <taxon>Parasitiformes</taxon>
        <taxon>Mesostigmata</taxon>
        <taxon>Gamasina</taxon>
        <taxon>Dermanyssoidea</taxon>
        <taxon>Varroidae</taxon>
        <taxon>Varroa</taxon>
    </lineage>
</organism>
<dbReference type="RefSeq" id="XP_022654060.1">
    <property type="nucleotide sequence ID" value="XM_022798325.1"/>
</dbReference>
<name>A0A7M7JLM0_VARDE</name>
<evidence type="ECO:0000313" key="2">
    <source>
        <dbReference type="Proteomes" id="UP000594260"/>
    </source>
</evidence>
<dbReference type="GeneID" id="111247427"/>
<reference evidence="1" key="1">
    <citation type="submission" date="2021-01" db="UniProtKB">
        <authorList>
            <consortium name="EnsemblMetazoa"/>
        </authorList>
    </citation>
    <scope>IDENTIFICATION</scope>
</reference>
<keyword evidence="2" id="KW-1185">Reference proteome</keyword>
<dbReference type="KEGG" id="vde:111247427"/>
<accession>A0A7M7JLM0</accession>
<dbReference type="EnsemblMetazoa" id="XM_022798325">
    <property type="protein sequence ID" value="XP_022654060"/>
    <property type="gene ID" value="LOC111247427"/>
</dbReference>